<accession>E8LH63</accession>
<dbReference type="InterPro" id="IPR037066">
    <property type="entry name" value="Plug_dom_sf"/>
</dbReference>
<protein>
    <submittedName>
        <fullName evidence="16">TonB-dependent receptor plug domain protein</fullName>
    </submittedName>
</protein>
<comment type="caution">
    <text evidence="16">The sequence shown here is derived from an EMBL/GenBank/DDBJ whole genome shotgun (WGS) entry which is preliminary data.</text>
</comment>
<dbReference type="CDD" id="cd01347">
    <property type="entry name" value="ligand_gated_channel"/>
    <property type="match status" value="1"/>
</dbReference>
<dbReference type="GO" id="GO:0044718">
    <property type="term" value="P:siderophore transmembrane transport"/>
    <property type="evidence" value="ECO:0007669"/>
    <property type="project" value="TreeGrafter"/>
</dbReference>
<dbReference type="SUPFAM" id="SSF56935">
    <property type="entry name" value="Porins"/>
    <property type="match status" value="1"/>
</dbReference>
<sequence length="725" mass="79256">MKLTRISAAVLTVCLGSTAAMAAQDVYTKGVEVTATRVTRDLMDVPMSVGVVTEDDIKKSGVTTIGELIQDVPGVELQNDGTPGLIRVSIRGEGTMRSTILIDGQRISEHKSMSGTPILIDPSAVERVEVIKGPASVLYGSDAIGGVINIITKKGGKKPVQLDVGVGYNGAGDGFTENASVSGSYNGFNYRLSGSYADFGDLRTPDKTIDGTDYDTRSGSVFLSYDFTDDLTMGVSADYFEGNFNTATDDAESYDDFAVRIQPWKRQKFAFFADATNLNEYWARLRFDVYTQKTDKKMQNIVGMGMGTQTTEMMGKPVTLYNSSMHMDNHADNEIKSNGVSVQTEWQLGENNYLIAGAGFDSDKLDAYTFNDMAISGDLAPIPGVSVFTMKPSTITDLEGGQDTYYLFLSNETILPADFTANYGVRFTHVKTSLDNVSSRYAPEAGGYINGSPMFSLVDMGQTPDAKAFEGEESNSKAVFNFGLVWRGIEDLALRATWAQGFRAPTIQEKFLTSSMGGGTEIGNPNLDPETSDNFELGARYSGERLNLDFAAFLNLADDYITTKEVSAETYQYYNVGKATTYGVELSASYDLPYGFTPYTSMTWLKRKFEYGGIIGDTYDTNTPEFMYRAGVRYEKDFGIWTLTADTYARGATERDYEYESSGAVVKTHHGGYTTANFEVGAAFGDERQYSVNAAVLNIFDKKYYISDALPEAGVHAVVTANARF</sequence>
<evidence type="ECO:0000256" key="12">
    <source>
        <dbReference type="RuleBase" id="RU003357"/>
    </source>
</evidence>
<feature type="signal peptide" evidence="13">
    <location>
        <begin position="1"/>
        <end position="22"/>
    </location>
</feature>
<evidence type="ECO:0000256" key="13">
    <source>
        <dbReference type="SAM" id="SignalP"/>
    </source>
</evidence>
<evidence type="ECO:0000259" key="14">
    <source>
        <dbReference type="Pfam" id="PF00593"/>
    </source>
</evidence>
<dbReference type="Proteomes" id="UP000018458">
    <property type="component" value="Unassembled WGS sequence"/>
</dbReference>
<feature type="chain" id="PRO_5003227215" evidence="13">
    <location>
        <begin position="23"/>
        <end position="725"/>
    </location>
</feature>
<dbReference type="PROSITE" id="PS52016">
    <property type="entry name" value="TONB_DEPENDENT_REC_3"/>
    <property type="match status" value="1"/>
</dbReference>
<evidence type="ECO:0000256" key="1">
    <source>
        <dbReference type="ARBA" id="ARBA00004571"/>
    </source>
</evidence>
<keyword evidence="10 11" id="KW-0998">Cell outer membrane</keyword>
<keyword evidence="9 16" id="KW-0675">Receptor</keyword>
<evidence type="ECO:0000256" key="3">
    <source>
        <dbReference type="ARBA" id="ARBA00022448"/>
    </source>
</evidence>
<feature type="domain" description="TonB-dependent receptor plug" evidence="15">
    <location>
        <begin position="42"/>
        <end position="147"/>
    </location>
</feature>
<dbReference type="InterPro" id="IPR000531">
    <property type="entry name" value="Beta-barrel_TonB"/>
</dbReference>
<keyword evidence="4 11" id="KW-1134">Transmembrane beta strand</keyword>
<dbReference type="STRING" id="762983.HMPREF9444_00019"/>
<keyword evidence="5 11" id="KW-0812">Transmembrane</keyword>
<proteinExistence type="inferred from homology"/>
<dbReference type="InterPro" id="IPR036942">
    <property type="entry name" value="Beta-barrel_TonB_sf"/>
</dbReference>
<dbReference type="GO" id="GO:0015344">
    <property type="term" value="F:siderophore uptake transmembrane transporter activity"/>
    <property type="evidence" value="ECO:0007669"/>
    <property type="project" value="TreeGrafter"/>
</dbReference>
<dbReference type="InterPro" id="IPR039426">
    <property type="entry name" value="TonB-dep_rcpt-like"/>
</dbReference>
<dbReference type="Gene3D" id="2.170.130.10">
    <property type="entry name" value="TonB-dependent receptor, plug domain"/>
    <property type="match status" value="1"/>
</dbReference>
<dbReference type="eggNOG" id="COG4771">
    <property type="taxonomic scope" value="Bacteria"/>
</dbReference>
<dbReference type="Pfam" id="PF00593">
    <property type="entry name" value="TonB_dep_Rec_b-barrel"/>
    <property type="match status" value="1"/>
</dbReference>
<gene>
    <name evidence="16" type="ORF">HMPREF9444_00019</name>
</gene>
<evidence type="ECO:0000256" key="5">
    <source>
        <dbReference type="ARBA" id="ARBA00022692"/>
    </source>
</evidence>
<evidence type="ECO:0000256" key="6">
    <source>
        <dbReference type="ARBA" id="ARBA00022729"/>
    </source>
</evidence>
<dbReference type="OrthoDB" id="9815954at2"/>
<dbReference type="GO" id="GO:0009279">
    <property type="term" value="C:cell outer membrane"/>
    <property type="evidence" value="ECO:0007669"/>
    <property type="project" value="UniProtKB-SubCell"/>
</dbReference>
<comment type="subcellular location">
    <subcellularLocation>
        <location evidence="1 11">Cell outer membrane</location>
        <topology evidence="1 11">Multi-pass membrane protein</topology>
    </subcellularLocation>
</comment>
<evidence type="ECO:0000256" key="7">
    <source>
        <dbReference type="ARBA" id="ARBA00023077"/>
    </source>
</evidence>
<feature type="domain" description="TonB-dependent receptor-like beta-barrel" evidence="14">
    <location>
        <begin position="401"/>
        <end position="699"/>
    </location>
</feature>
<evidence type="ECO:0000259" key="15">
    <source>
        <dbReference type="Pfam" id="PF07715"/>
    </source>
</evidence>
<keyword evidence="8 11" id="KW-0472">Membrane</keyword>
<dbReference type="RefSeq" id="WP_009142251.1">
    <property type="nucleotide sequence ID" value="NZ_GL830939.1"/>
</dbReference>
<dbReference type="Pfam" id="PF07715">
    <property type="entry name" value="Plug"/>
    <property type="match status" value="1"/>
</dbReference>
<evidence type="ECO:0000256" key="4">
    <source>
        <dbReference type="ARBA" id="ARBA00022452"/>
    </source>
</evidence>
<evidence type="ECO:0000256" key="8">
    <source>
        <dbReference type="ARBA" id="ARBA00023136"/>
    </source>
</evidence>
<dbReference type="HOGENOM" id="CLU_008287_18_5_6"/>
<dbReference type="AlphaFoldDB" id="E8LH63"/>
<reference evidence="16 17" key="1">
    <citation type="submission" date="2011-01" db="EMBL/GenBank/DDBJ databases">
        <authorList>
            <person name="Weinstock G."/>
            <person name="Sodergren E."/>
            <person name="Clifton S."/>
            <person name="Fulton L."/>
            <person name="Fulton B."/>
            <person name="Courtney L."/>
            <person name="Fronick C."/>
            <person name="Harrison M."/>
            <person name="Strong C."/>
            <person name="Farmer C."/>
            <person name="Delahaunty K."/>
            <person name="Markovic C."/>
            <person name="Hall O."/>
            <person name="Minx P."/>
            <person name="Tomlinson C."/>
            <person name="Mitreva M."/>
            <person name="Hou S."/>
            <person name="Chen J."/>
            <person name="Wollam A."/>
            <person name="Pepin K.H."/>
            <person name="Johnson M."/>
            <person name="Bhonagiri V."/>
            <person name="Zhang X."/>
            <person name="Suruliraj S."/>
            <person name="Warren W."/>
            <person name="Chinwalla A."/>
            <person name="Mardis E.R."/>
            <person name="Wilson R.K."/>
        </authorList>
    </citation>
    <scope>NUCLEOTIDE SEQUENCE [LARGE SCALE GENOMIC DNA]</scope>
    <source>
        <strain evidence="17">DSM 22608 / JCM 16073 / KCTC 15190 / YIT 12066</strain>
    </source>
</reference>
<name>E8LH63_SUCHY</name>
<dbReference type="EMBL" id="AEVO01000001">
    <property type="protein sequence ID" value="EFY08157.1"/>
    <property type="molecule type" value="Genomic_DNA"/>
</dbReference>
<evidence type="ECO:0000256" key="10">
    <source>
        <dbReference type="ARBA" id="ARBA00023237"/>
    </source>
</evidence>
<organism evidence="16 17">
    <name type="scientific">Succinatimonas hippei (strain DSM 22608 / JCM 16073 / KCTC 15190 / YIT 12066)</name>
    <dbReference type="NCBI Taxonomy" id="762983"/>
    <lineage>
        <taxon>Bacteria</taxon>
        <taxon>Pseudomonadati</taxon>
        <taxon>Pseudomonadota</taxon>
        <taxon>Gammaproteobacteria</taxon>
        <taxon>Aeromonadales</taxon>
        <taxon>Succinivibrionaceae</taxon>
        <taxon>Succinatimonas</taxon>
    </lineage>
</organism>
<evidence type="ECO:0000313" key="16">
    <source>
        <dbReference type="EMBL" id="EFY08157.1"/>
    </source>
</evidence>
<keyword evidence="3 11" id="KW-0813">Transport</keyword>
<comment type="similarity">
    <text evidence="2">Belongs to the TonB-dependent receptor family. Hemoglobin/haptoglobin binding protein subfamily.</text>
</comment>
<evidence type="ECO:0000256" key="11">
    <source>
        <dbReference type="PROSITE-ProRule" id="PRU01360"/>
    </source>
</evidence>
<dbReference type="Gene3D" id="2.40.170.20">
    <property type="entry name" value="TonB-dependent receptor, beta-barrel domain"/>
    <property type="match status" value="1"/>
</dbReference>
<evidence type="ECO:0000256" key="2">
    <source>
        <dbReference type="ARBA" id="ARBA00008143"/>
    </source>
</evidence>
<dbReference type="InterPro" id="IPR012910">
    <property type="entry name" value="Plug_dom"/>
</dbReference>
<dbReference type="PANTHER" id="PTHR30069">
    <property type="entry name" value="TONB-DEPENDENT OUTER MEMBRANE RECEPTOR"/>
    <property type="match status" value="1"/>
</dbReference>
<keyword evidence="17" id="KW-1185">Reference proteome</keyword>
<keyword evidence="7 12" id="KW-0798">TonB box</keyword>
<evidence type="ECO:0000313" key="17">
    <source>
        <dbReference type="Proteomes" id="UP000018458"/>
    </source>
</evidence>
<dbReference type="PANTHER" id="PTHR30069:SF29">
    <property type="entry name" value="HEMOGLOBIN AND HEMOGLOBIN-HAPTOGLOBIN-BINDING PROTEIN 1-RELATED"/>
    <property type="match status" value="1"/>
</dbReference>
<evidence type="ECO:0000256" key="9">
    <source>
        <dbReference type="ARBA" id="ARBA00023170"/>
    </source>
</evidence>
<keyword evidence="6 13" id="KW-0732">Signal</keyword>